<dbReference type="EMBL" id="NPKJ01000007">
    <property type="protein sequence ID" value="PAQ12105.1"/>
    <property type="molecule type" value="Genomic_DNA"/>
</dbReference>
<dbReference type="RefSeq" id="WP_095490949.1">
    <property type="nucleotide sequence ID" value="NZ_NPKJ01000007.1"/>
</dbReference>
<evidence type="ECO:0000313" key="2">
    <source>
        <dbReference type="Proteomes" id="UP000216442"/>
    </source>
</evidence>
<comment type="caution">
    <text evidence="1">The sequence shown here is derived from an EMBL/GenBank/DDBJ whole genome shotgun (WGS) entry which is preliminary data.</text>
</comment>
<gene>
    <name evidence="1" type="ORF">CIT26_01670</name>
</gene>
<dbReference type="Proteomes" id="UP000216442">
    <property type="component" value="Unassembled WGS sequence"/>
</dbReference>
<protein>
    <submittedName>
        <fullName evidence="1">Uncharacterized protein</fullName>
    </submittedName>
</protein>
<proteinExistence type="predicted"/>
<name>A0A271LY06_9HYPH</name>
<reference evidence="1 2" key="1">
    <citation type="submission" date="2017-08" db="EMBL/GenBank/DDBJ databases">
        <title>Mesorhizobium wenxinae sp. nov., a novel rhizobial species isolated from root nodules of chickpea (Cicer arietinum L.).</title>
        <authorList>
            <person name="Zhang J."/>
        </authorList>
    </citation>
    <scope>NUCLEOTIDE SEQUENCE [LARGE SCALE GENOMIC DNA]</scope>
    <source>
        <strain evidence="1 2">SDW018</strain>
    </source>
</reference>
<evidence type="ECO:0000313" key="1">
    <source>
        <dbReference type="EMBL" id="PAQ12105.1"/>
    </source>
</evidence>
<organism evidence="1 2">
    <name type="scientific">Mesorhizobium temperatum</name>
    <dbReference type="NCBI Taxonomy" id="241416"/>
    <lineage>
        <taxon>Bacteria</taxon>
        <taxon>Pseudomonadati</taxon>
        <taxon>Pseudomonadota</taxon>
        <taxon>Alphaproteobacteria</taxon>
        <taxon>Hyphomicrobiales</taxon>
        <taxon>Phyllobacteriaceae</taxon>
        <taxon>Mesorhizobium</taxon>
    </lineage>
</organism>
<accession>A0A271LY06</accession>
<dbReference type="AlphaFoldDB" id="A0A271LY06"/>
<sequence length="447" mass="49014">MASLGLVANETLLVDASGKIRKDAPVLSPADLRGAVLVTGEPVTIDLDLRGAGDARALIARRVEGETPMVRFGALAESLLGLSTERGPRVMIRDDRNRPLCTIRRNQDLPLVTDGKVLFANLGADVRAVARSLLQPETEIALLQIGNGLFQLPANPDGSYLVYCRRGDAVLTRPSIIEAPIDSVRRQTLTRLQDIALVSDEDARRQAIQRELRIVADDKERGAEISQLIRIVASLNGLSPRAMDITRELPSCPTLLCRLLLAASPERLDSILVLERDLPFLWMALPLDAWKLAAATEWNRAVSDLSTVFEVPQATAQATLQMQKRFESLGERTLWFAGIVRSLGLGKNFSQDLRSIAQDYMRLRHDQHDELPRSLAERAASLGVPPGLDGFDHHHFPMLLVPLCLAGVACGKLTMSAEIAAGLRNALDIDRNYIAAAYPHCLEFLAK</sequence>
<keyword evidence="2" id="KW-1185">Reference proteome</keyword>
<dbReference type="OrthoDB" id="7393676at2"/>